<reference evidence="2 3" key="1">
    <citation type="journal article" date="2017" name="Int. J. Syst. Evol. Microbiol.">
        <title>Mucilaginibacterpsychrotolerans sp. nov., isolated from peatlands.</title>
        <authorList>
            <person name="Deng Y."/>
            <person name="Shen L."/>
            <person name="Xu B."/>
            <person name="Liu Y."/>
            <person name="Gu Z."/>
            <person name="Liu H."/>
            <person name="Zhou Y."/>
        </authorList>
    </citation>
    <scope>NUCLEOTIDE SEQUENCE [LARGE SCALE GENOMIC DNA]</scope>
    <source>
        <strain evidence="2 3">NH7-4</strain>
    </source>
</reference>
<protein>
    <submittedName>
        <fullName evidence="2">DUF5009 domain-containing protein</fullName>
    </submittedName>
</protein>
<feature type="transmembrane region" description="Helical" evidence="1">
    <location>
        <begin position="12"/>
        <end position="28"/>
    </location>
</feature>
<feature type="transmembrane region" description="Helical" evidence="1">
    <location>
        <begin position="367"/>
        <end position="385"/>
    </location>
</feature>
<evidence type="ECO:0000313" key="2">
    <source>
        <dbReference type="EMBL" id="TFF40231.1"/>
    </source>
</evidence>
<dbReference type="PANTHER" id="PTHR31061">
    <property type="entry name" value="LD22376P"/>
    <property type="match status" value="1"/>
</dbReference>
<evidence type="ECO:0000256" key="1">
    <source>
        <dbReference type="SAM" id="Phobius"/>
    </source>
</evidence>
<comment type="caution">
    <text evidence="2">The sequence shown here is derived from an EMBL/GenBank/DDBJ whole genome shotgun (WGS) entry which is preliminary data.</text>
</comment>
<dbReference type="EMBL" id="SOZE01000002">
    <property type="protein sequence ID" value="TFF40231.1"/>
    <property type="molecule type" value="Genomic_DNA"/>
</dbReference>
<keyword evidence="1" id="KW-1133">Transmembrane helix</keyword>
<feature type="transmembrane region" description="Helical" evidence="1">
    <location>
        <begin position="198"/>
        <end position="217"/>
    </location>
</feature>
<evidence type="ECO:0000313" key="3">
    <source>
        <dbReference type="Proteomes" id="UP000297540"/>
    </source>
</evidence>
<feature type="transmembrane region" description="Helical" evidence="1">
    <location>
        <begin position="81"/>
        <end position="100"/>
    </location>
</feature>
<keyword evidence="1" id="KW-0812">Transmembrane</keyword>
<keyword evidence="3" id="KW-1185">Reference proteome</keyword>
<dbReference type="AlphaFoldDB" id="A0A4Y8SNM5"/>
<dbReference type="OrthoDB" id="9788724at2"/>
<organism evidence="2 3">
    <name type="scientific">Mucilaginibacter psychrotolerans</name>
    <dbReference type="NCBI Taxonomy" id="1524096"/>
    <lineage>
        <taxon>Bacteria</taxon>
        <taxon>Pseudomonadati</taxon>
        <taxon>Bacteroidota</taxon>
        <taxon>Sphingobacteriia</taxon>
        <taxon>Sphingobacteriales</taxon>
        <taxon>Sphingobacteriaceae</taxon>
        <taxon>Mucilaginibacter</taxon>
    </lineage>
</organism>
<proteinExistence type="predicted"/>
<sequence length="394" mass="45025">MSNLINRIRSIDAFRAVTMFLMIFVNDLDGVPNTPEWLKHVAVNADGLGLADTIFPAFLFIVGLAIPYAFAHRSKKDDAKIPMRIITRSFALIFIGFFHANMETYDEAHAILPRPVWDSLATFSFFFIFIDYSQTASKLKRYLCQGFGVALLIAVCVVYKSSDPGHPWLHLTWWGILGLIGWAYLVCALIYHYSNGVLWVQAAAWLFFMFFNIDYHFGLLNFLNPIQQYVWISGNGAMQAFTMAGIFVSVLYMRLTENGELKMLWVAMFLIAIILFNLGFIVRYFSGGISKMRDTPSWVLICTGISLIVYAIFVFVVDTCKKYNWVKVIEPAGTNTFTCYLLPYLFYPMYQMTNFNYPQYFGQGTGGLIRSLLFALVIVWLAGLLQKINVRLKI</sequence>
<feature type="transmembrane region" description="Helical" evidence="1">
    <location>
        <begin position="264"/>
        <end position="285"/>
    </location>
</feature>
<dbReference type="PANTHER" id="PTHR31061:SF24">
    <property type="entry name" value="LD22376P"/>
    <property type="match status" value="1"/>
</dbReference>
<feature type="transmembrane region" description="Helical" evidence="1">
    <location>
        <begin position="229"/>
        <end position="252"/>
    </location>
</feature>
<feature type="transmembrane region" description="Helical" evidence="1">
    <location>
        <begin position="48"/>
        <end position="69"/>
    </location>
</feature>
<feature type="transmembrane region" description="Helical" evidence="1">
    <location>
        <begin position="112"/>
        <end position="130"/>
    </location>
</feature>
<name>A0A4Y8SNM5_9SPHI</name>
<accession>A0A4Y8SNM5</accession>
<dbReference type="Proteomes" id="UP000297540">
    <property type="component" value="Unassembled WGS sequence"/>
</dbReference>
<feature type="transmembrane region" description="Helical" evidence="1">
    <location>
        <begin position="328"/>
        <end position="347"/>
    </location>
</feature>
<gene>
    <name evidence="2" type="ORF">E2R66_02985</name>
</gene>
<feature type="transmembrane region" description="Helical" evidence="1">
    <location>
        <begin position="173"/>
        <end position="191"/>
    </location>
</feature>
<dbReference type="RefSeq" id="WP_133226509.1">
    <property type="nucleotide sequence ID" value="NZ_SOZE01000002.1"/>
</dbReference>
<keyword evidence="1" id="KW-0472">Membrane</keyword>
<feature type="transmembrane region" description="Helical" evidence="1">
    <location>
        <begin position="297"/>
        <end position="316"/>
    </location>
</feature>
<feature type="transmembrane region" description="Helical" evidence="1">
    <location>
        <begin position="142"/>
        <end position="161"/>
    </location>
</feature>